<gene>
    <name evidence="3" type="ORF">AJ78_05347</name>
</gene>
<dbReference type="Pfam" id="PF13821">
    <property type="entry name" value="DUF4187"/>
    <property type="match status" value="1"/>
</dbReference>
<feature type="region of interest" description="Disordered" evidence="1">
    <location>
        <begin position="1"/>
        <end position="75"/>
    </location>
</feature>
<dbReference type="InterPro" id="IPR025239">
    <property type="entry name" value="DUF4187"/>
</dbReference>
<protein>
    <recommendedName>
        <fullName evidence="2">G-patch domain-containing protein</fullName>
    </recommendedName>
</protein>
<name>A0A1J9PE63_9EURO</name>
<dbReference type="GO" id="GO:0003676">
    <property type="term" value="F:nucleic acid binding"/>
    <property type="evidence" value="ECO:0007669"/>
    <property type="project" value="InterPro"/>
</dbReference>
<accession>A0A1J9PE63</accession>
<feature type="compositionally biased region" description="Basic and acidic residues" evidence="1">
    <location>
        <begin position="45"/>
        <end position="65"/>
    </location>
</feature>
<dbReference type="PANTHER" id="PTHR21032:SF0">
    <property type="entry name" value="G PATCH DOMAIN-CONTAINING PROTEIN 11"/>
    <property type="match status" value="1"/>
</dbReference>
<dbReference type="Pfam" id="PF01585">
    <property type="entry name" value="G-patch"/>
    <property type="match status" value="1"/>
</dbReference>
<dbReference type="STRING" id="1447872.A0A1J9PE63"/>
<dbReference type="OrthoDB" id="786951at2759"/>
<dbReference type="EMBL" id="LGRN01000229">
    <property type="protein sequence ID" value="OJD14298.1"/>
    <property type="molecule type" value="Genomic_DNA"/>
</dbReference>
<evidence type="ECO:0000259" key="2">
    <source>
        <dbReference type="PROSITE" id="PS50174"/>
    </source>
</evidence>
<dbReference type="SMART" id="SM00443">
    <property type="entry name" value="G_patch"/>
    <property type="match status" value="1"/>
</dbReference>
<comment type="caution">
    <text evidence="3">The sequence shown here is derived from an EMBL/GenBank/DDBJ whole genome shotgun (WGS) entry which is preliminary data.</text>
</comment>
<dbReference type="PROSITE" id="PS50174">
    <property type="entry name" value="G_PATCH"/>
    <property type="match status" value="1"/>
</dbReference>
<evidence type="ECO:0000256" key="1">
    <source>
        <dbReference type="SAM" id="MobiDB-lite"/>
    </source>
</evidence>
<feature type="compositionally biased region" description="Low complexity" evidence="1">
    <location>
        <begin position="66"/>
        <end position="75"/>
    </location>
</feature>
<feature type="compositionally biased region" description="Basic and acidic residues" evidence="1">
    <location>
        <begin position="204"/>
        <end position="227"/>
    </location>
</feature>
<feature type="compositionally biased region" description="Basic and acidic residues" evidence="1">
    <location>
        <begin position="14"/>
        <end position="23"/>
    </location>
</feature>
<feature type="region of interest" description="Disordered" evidence="1">
    <location>
        <begin position="204"/>
        <end position="257"/>
    </location>
</feature>
<reference evidence="3 4" key="1">
    <citation type="submission" date="2015-07" db="EMBL/GenBank/DDBJ databases">
        <title>Emmonsia species relationships and genome sequence.</title>
        <authorList>
            <consortium name="The Broad Institute Genomics Platform"/>
            <person name="Cuomo C.A."/>
            <person name="Munoz J.F."/>
            <person name="Imamovic A."/>
            <person name="Priest M.E."/>
            <person name="Young S."/>
            <person name="Clay O.K."/>
            <person name="McEwen J.G."/>
        </authorList>
    </citation>
    <scope>NUCLEOTIDE SEQUENCE [LARGE SCALE GENOMIC DNA]</scope>
    <source>
        <strain evidence="3 4">UAMH 9510</strain>
    </source>
</reference>
<keyword evidence="4" id="KW-1185">Reference proteome</keyword>
<evidence type="ECO:0000313" key="3">
    <source>
        <dbReference type="EMBL" id="OJD14298.1"/>
    </source>
</evidence>
<dbReference type="AlphaFoldDB" id="A0A1J9PE63"/>
<feature type="compositionally biased region" description="Basic and acidic residues" evidence="1">
    <location>
        <begin position="148"/>
        <end position="187"/>
    </location>
</feature>
<sequence>MSSHFPEASGGNRVDGKRGGHNDGDEEEEEDYMSMTITEPPKPQGRRETYSEMRRRKQREAEAKSRTASKAEIAAAEAARREAALSTSSLDPSNKGFQMMAKLGFKPGTALGKDRFPQYPSGVDEWNRRLTEPLNVVVKEDRGGIGMDSEKKRKIREQAELETKRAKAEEGDFRERVRREREEKRTEAMFVAAQKVAERLDAEEYEQKGEKQMNDQDQREDPRKEIAHSTTHSDSTPPSPSAGPSNTKRHTKPTSHINILYRGLIRAREENLRNQQARRGLYQSLSSRNPALAPNLENLPTYIETELDPDDRFALGRTAEGEVLEVELEEDEDEELREFNALSAQERLSRIVLYLRENYRYCFWCKYRYDTDEMEGCPGLTEDDHD</sequence>
<dbReference type="InterPro" id="IPR039249">
    <property type="entry name" value="GPATCH11"/>
</dbReference>
<feature type="domain" description="G-patch" evidence="2">
    <location>
        <begin position="92"/>
        <end position="150"/>
    </location>
</feature>
<organism evidence="3 4">
    <name type="scientific">Emergomyces pasteurianus Ep9510</name>
    <dbReference type="NCBI Taxonomy" id="1447872"/>
    <lineage>
        <taxon>Eukaryota</taxon>
        <taxon>Fungi</taxon>
        <taxon>Dikarya</taxon>
        <taxon>Ascomycota</taxon>
        <taxon>Pezizomycotina</taxon>
        <taxon>Eurotiomycetes</taxon>
        <taxon>Eurotiomycetidae</taxon>
        <taxon>Onygenales</taxon>
        <taxon>Ajellomycetaceae</taxon>
        <taxon>Emergomyces</taxon>
    </lineage>
</organism>
<proteinExistence type="predicted"/>
<dbReference type="SMART" id="SM01173">
    <property type="entry name" value="DUF4187"/>
    <property type="match status" value="1"/>
</dbReference>
<dbReference type="GO" id="GO:0000776">
    <property type="term" value="C:kinetochore"/>
    <property type="evidence" value="ECO:0007669"/>
    <property type="project" value="TreeGrafter"/>
</dbReference>
<dbReference type="VEuPathDB" id="FungiDB:AJ78_05347"/>
<evidence type="ECO:0000313" key="4">
    <source>
        <dbReference type="Proteomes" id="UP000182235"/>
    </source>
</evidence>
<dbReference type="PANTHER" id="PTHR21032">
    <property type="entry name" value="G PATCH DOMAIN-CONTAINING PROTEIN 11"/>
    <property type="match status" value="1"/>
</dbReference>
<dbReference type="InterPro" id="IPR000467">
    <property type="entry name" value="G_patch_dom"/>
</dbReference>
<feature type="region of interest" description="Disordered" evidence="1">
    <location>
        <begin position="148"/>
        <end position="191"/>
    </location>
</feature>
<dbReference type="Proteomes" id="UP000182235">
    <property type="component" value="Unassembled WGS sequence"/>
</dbReference>